<evidence type="ECO:0000259" key="1">
    <source>
        <dbReference type="Pfam" id="PF13387"/>
    </source>
</evidence>
<evidence type="ECO:0000313" key="3">
    <source>
        <dbReference type="EMBL" id="RDU65339.1"/>
    </source>
</evidence>
<feature type="domain" description="DUF7843" evidence="2">
    <location>
        <begin position="51"/>
        <end position="135"/>
    </location>
</feature>
<evidence type="ECO:0000259" key="2">
    <source>
        <dbReference type="Pfam" id="PF25225"/>
    </source>
</evidence>
<dbReference type="InterPro" id="IPR057165">
    <property type="entry name" value="DUF7843"/>
</dbReference>
<keyword evidence="4" id="KW-1185">Reference proteome</keyword>
<comment type="caution">
    <text evidence="3">The sequence shown here is derived from an EMBL/GenBank/DDBJ whole genome shotgun (WGS) entry which is preliminary data.</text>
</comment>
<dbReference type="AlphaFoldDB" id="A0A3D8IJF0"/>
<feature type="domain" description="Lnb N-terminal periplasmic" evidence="1">
    <location>
        <begin position="159"/>
        <end position="328"/>
    </location>
</feature>
<dbReference type="OrthoDB" id="9759948at2"/>
<gene>
    <name evidence="3" type="ORF">CQA53_06615</name>
</gene>
<evidence type="ECO:0000313" key="4">
    <source>
        <dbReference type="Proteomes" id="UP000256379"/>
    </source>
</evidence>
<dbReference type="Pfam" id="PF25225">
    <property type="entry name" value="DUF7843"/>
    <property type="match status" value="1"/>
</dbReference>
<name>A0A3D8IJF0_9HELI</name>
<sequence length="611" mass="71936">MNCLFYEVLIMRNQLRIFQILLCCIILYSNFSNAFLLQDNILLYNILLDQDVQNDSEWQTLLHYRGHQSLINKKSNYFISSVGYKNPQAEYNALIYQLFIEQHIRSSTLDLNTNISRNDNNSVVCRFPLRIQYILKHTPAPYKQILHNLIDERNCIEYKEFMQNMPFEKIFLNFASESESAPGSSLGHIFFRFTTKDLIQSDTPKTTKVLNKDFTISFFVRDNELGFNPITYIALFTSGAKGDYEIKPLEYLQDDYIQNQNRSVYSFRVKLNEKEVSRFQQHIWELKGKEINYSFMSYNCNDAVRSALGAINPEFLLQNWKLFQTPTEYLHLLQSKNLIELTETHHPKNKIKFIEKYGANDVTQNKNNTRIALFYGNFISPYVRTDTPSFHHLKLEITPIYSDLRNVNVAYKDYTEAKLMNMKVGFDFYRNMPYIENIELLKTQSIMDFPRTKIFSKYMRIAFETNLYQHGANNTFLAQPNSNSYIFPTIEVGFGIGAYAGAFGFYTVPKLFYRYDIINNVAIGFETGFISSFSLGNVPFKWILNYNYYYDFFGNNRGYDSKLYHYMGIGITKDIDMFIETIGYHNLLNSRSIFYQSNAMWQNNIGFSFYF</sequence>
<reference evidence="3 4" key="1">
    <citation type="submission" date="2018-04" db="EMBL/GenBank/DDBJ databases">
        <title>Novel Campyloabacter and Helicobacter Species and Strains.</title>
        <authorList>
            <person name="Mannion A.J."/>
            <person name="Shen Z."/>
            <person name="Fox J.G."/>
        </authorList>
    </citation>
    <scope>NUCLEOTIDE SEQUENCE [LARGE SCALE GENOMIC DNA]</scope>
    <source>
        <strain evidence="3 4">MIT 17-337</strain>
    </source>
</reference>
<dbReference type="EMBL" id="NXLQ01000013">
    <property type="protein sequence ID" value="RDU65339.1"/>
    <property type="molecule type" value="Genomic_DNA"/>
</dbReference>
<accession>A0A3D8IJF0</accession>
<dbReference type="InterPro" id="IPR025178">
    <property type="entry name" value="Lnb_N"/>
</dbReference>
<proteinExistence type="predicted"/>
<organism evidence="3 4">
    <name type="scientific">Helicobacter didelphidarum</name>
    <dbReference type="NCBI Taxonomy" id="2040648"/>
    <lineage>
        <taxon>Bacteria</taxon>
        <taxon>Pseudomonadati</taxon>
        <taxon>Campylobacterota</taxon>
        <taxon>Epsilonproteobacteria</taxon>
        <taxon>Campylobacterales</taxon>
        <taxon>Helicobacteraceae</taxon>
        <taxon>Helicobacter</taxon>
    </lineage>
</organism>
<dbReference type="Proteomes" id="UP000256379">
    <property type="component" value="Unassembled WGS sequence"/>
</dbReference>
<protein>
    <submittedName>
        <fullName evidence="3">Uncharacterized protein</fullName>
    </submittedName>
</protein>
<dbReference type="Pfam" id="PF13387">
    <property type="entry name" value="Lnb_N"/>
    <property type="match status" value="1"/>
</dbReference>